<keyword evidence="2" id="KW-0479">Metal-binding</keyword>
<evidence type="ECO:0000256" key="1">
    <source>
        <dbReference type="ARBA" id="ARBA00010211"/>
    </source>
</evidence>
<dbReference type="Proteomes" id="UP000248616">
    <property type="component" value="Unassembled WGS sequence"/>
</dbReference>
<accession>A0A2W7C246</accession>
<comment type="similarity">
    <text evidence="1">Belongs to the FAH family.</text>
</comment>
<feature type="domain" description="Fumarylacetoacetase-like C-terminal" evidence="3">
    <location>
        <begin position="108"/>
        <end position="322"/>
    </location>
</feature>
<reference evidence="5" key="1">
    <citation type="submission" date="2017-03" db="EMBL/GenBank/DDBJ databases">
        <authorList>
            <person name="Safronova V.I."/>
            <person name="Sazanova A.L."/>
            <person name="Chirak E.R."/>
        </authorList>
    </citation>
    <scope>NUCLEOTIDE SEQUENCE [LARGE SCALE GENOMIC DNA]</scope>
    <source>
        <strain evidence="5">Ach-343</strain>
    </source>
</reference>
<evidence type="ECO:0000313" key="5">
    <source>
        <dbReference type="Proteomes" id="UP000248616"/>
    </source>
</evidence>
<dbReference type="GO" id="GO:0046872">
    <property type="term" value="F:metal ion binding"/>
    <property type="evidence" value="ECO:0007669"/>
    <property type="project" value="UniProtKB-KW"/>
</dbReference>
<keyword evidence="5" id="KW-1185">Reference proteome</keyword>
<sequence length="326" mass="34896">MKLASFRAAGVDRVGFVDEVGRVHDLAEAMAGKGGAPSDATTSGDMQALIEAGPKALEEIATLRQSLNGGYAGKGYAADEITWHPPVRKPSKIACVPNNNTAFSETIMKRPKSTTFFLKSHTSLVGSGGSIVLYPDYGLTYSEPELAVVIGRTASRIKAKDAYDHVFGYTIHNDVTSASLREEDTFHYREAMPDGNGGLKMIESYTSYSGRYKSADTFAPLGPWLVTRDEIADPHNLDVAIHVGGKLLFSDNTKNLTYYVPEVLEVISRYTTLLPGDVVSMGTASAPGGEEGEVPLASTDIHRLGGPVRITIAGLGELSNPVDIRT</sequence>
<gene>
    <name evidence="4" type="ORF">B5V02_17715</name>
</gene>
<dbReference type="Gene3D" id="3.90.850.10">
    <property type="entry name" value="Fumarylacetoacetase-like, C-terminal domain"/>
    <property type="match status" value="1"/>
</dbReference>
<evidence type="ECO:0000256" key="2">
    <source>
        <dbReference type="ARBA" id="ARBA00022723"/>
    </source>
</evidence>
<proteinExistence type="inferred from homology"/>
<dbReference type="InterPro" id="IPR011234">
    <property type="entry name" value="Fumarylacetoacetase-like_C"/>
</dbReference>
<dbReference type="Pfam" id="PF01557">
    <property type="entry name" value="FAA_hydrolase"/>
    <property type="match status" value="1"/>
</dbReference>
<dbReference type="GO" id="GO:0044281">
    <property type="term" value="P:small molecule metabolic process"/>
    <property type="evidence" value="ECO:0007669"/>
    <property type="project" value="UniProtKB-ARBA"/>
</dbReference>
<dbReference type="InterPro" id="IPR036663">
    <property type="entry name" value="Fumarylacetoacetase_C_sf"/>
</dbReference>
<dbReference type="RefSeq" id="WP_111545499.1">
    <property type="nucleotide sequence ID" value="NZ_MZXV01000034.1"/>
</dbReference>
<dbReference type="InterPro" id="IPR051121">
    <property type="entry name" value="FAH"/>
</dbReference>
<dbReference type="SUPFAM" id="SSF56529">
    <property type="entry name" value="FAH"/>
    <property type="match status" value="1"/>
</dbReference>
<organism evidence="4 5">
    <name type="scientific">Mesorhizobium kowhaii</name>
    <dbReference type="NCBI Taxonomy" id="1300272"/>
    <lineage>
        <taxon>Bacteria</taxon>
        <taxon>Pseudomonadati</taxon>
        <taxon>Pseudomonadota</taxon>
        <taxon>Alphaproteobacteria</taxon>
        <taxon>Hyphomicrobiales</taxon>
        <taxon>Phyllobacteriaceae</taxon>
        <taxon>Mesorhizobium</taxon>
    </lineage>
</organism>
<dbReference type="AlphaFoldDB" id="A0A2W7C246"/>
<dbReference type="PANTHER" id="PTHR42796:SF4">
    <property type="entry name" value="FUMARYLACETOACETATE HYDROLASE DOMAIN-CONTAINING PROTEIN 2A"/>
    <property type="match status" value="1"/>
</dbReference>
<dbReference type="OrthoDB" id="5197601at2"/>
<dbReference type="EMBL" id="MZXV01000034">
    <property type="protein sequence ID" value="PZV37185.1"/>
    <property type="molecule type" value="Genomic_DNA"/>
</dbReference>
<protein>
    <recommendedName>
        <fullName evidence="3">Fumarylacetoacetase-like C-terminal domain-containing protein</fullName>
    </recommendedName>
</protein>
<evidence type="ECO:0000313" key="4">
    <source>
        <dbReference type="EMBL" id="PZV37185.1"/>
    </source>
</evidence>
<name>A0A2W7C246_9HYPH</name>
<comment type="caution">
    <text evidence="4">The sequence shown here is derived from an EMBL/GenBank/DDBJ whole genome shotgun (WGS) entry which is preliminary data.</text>
</comment>
<evidence type="ECO:0000259" key="3">
    <source>
        <dbReference type="Pfam" id="PF01557"/>
    </source>
</evidence>
<dbReference type="PANTHER" id="PTHR42796">
    <property type="entry name" value="FUMARYLACETOACETATE HYDROLASE DOMAIN-CONTAINING PROTEIN 2A-RELATED"/>
    <property type="match status" value="1"/>
</dbReference>
<dbReference type="GO" id="GO:0003824">
    <property type="term" value="F:catalytic activity"/>
    <property type="evidence" value="ECO:0007669"/>
    <property type="project" value="InterPro"/>
</dbReference>